<proteinExistence type="predicted"/>
<name>A0A7G5XJ66_9BACT</name>
<dbReference type="KEGG" id="lacs:H4075_04765"/>
<keyword evidence="2" id="KW-1185">Reference proteome</keyword>
<sequence length="128" mass="15170">MKMFFKIFVVIIFIGCNSKPKSRFEFLKGVSTTVNKMCPIQVDSIMRLENTLALPPSTFRYNFTLKYDTVKYDIREFEKSLRMTTLNMAKTNPDGKMFRDMNATLEYNFSDTLGNYLFRMVFKPEEYK</sequence>
<protein>
    <submittedName>
        <fullName evidence="1">Uncharacterized protein</fullName>
    </submittedName>
</protein>
<evidence type="ECO:0000313" key="2">
    <source>
        <dbReference type="Proteomes" id="UP000515344"/>
    </source>
</evidence>
<reference evidence="2" key="1">
    <citation type="submission" date="2020-08" db="EMBL/GenBank/DDBJ databases">
        <title>Lacibacter sp. S13-6-6 genome sequencing.</title>
        <authorList>
            <person name="Jin L."/>
        </authorList>
    </citation>
    <scope>NUCLEOTIDE SEQUENCE [LARGE SCALE GENOMIC DNA]</scope>
    <source>
        <strain evidence="2">S13-6-6</strain>
    </source>
</reference>
<accession>A0A7G5XJ66</accession>
<dbReference type="RefSeq" id="WP_182804648.1">
    <property type="nucleotide sequence ID" value="NZ_CP060007.1"/>
</dbReference>
<evidence type="ECO:0000313" key="1">
    <source>
        <dbReference type="EMBL" id="QNA45519.1"/>
    </source>
</evidence>
<gene>
    <name evidence="1" type="ORF">H4075_04765</name>
</gene>
<organism evidence="1 2">
    <name type="scientific">Lacibacter sediminis</name>
    <dbReference type="NCBI Taxonomy" id="2760713"/>
    <lineage>
        <taxon>Bacteria</taxon>
        <taxon>Pseudomonadati</taxon>
        <taxon>Bacteroidota</taxon>
        <taxon>Chitinophagia</taxon>
        <taxon>Chitinophagales</taxon>
        <taxon>Chitinophagaceae</taxon>
        <taxon>Lacibacter</taxon>
    </lineage>
</organism>
<dbReference type="Proteomes" id="UP000515344">
    <property type="component" value="Chromosome"/>
</dbReference>
<dbReference type="EMBL" id="CP060007">
    <property type="protein sequence ID" value="QNA45519.1"/>
    <property type="molecule type" value="Genomic_DNA"/>
</dbReference>
<dbReference type="AlphaFoldDB" id="A0A7G5XJ66"/>